<feature type="compositionally biased region" description="Basic and acidic residues" evidence="1">
    <location>
        <begin position="516"/>
        <end position="535"/>
    </location>
</feature>
<dbReference type="InterPro" id="IPR043128">
    <property type="entry name" value="Rev_trsase/Diguanyl_cyclase"/>
</dbReference>
<reference evidence="2 3" key="1">
    <citation type="submission" date="2019-03" db="EMBL/GenBank/DDBJ databases">
        <authorList>
            <person name="Nijsse B."/>
        </authorList>
    </citation>
    <scope>NUCLEOTIDE SEQUENCE [LARGE SCALE GENOMIC DNA]</scope>
    <source>
        <strain evidence="2">Desulfoluna butyratoxydans MSL71</strain>
    </source>
</reference>
<evidence type="ECO:0000256" key="1">
    <source>
        <dbReference type="SAM" id="MobiDB-lite"/>
    </source>
</evidence>
<dbReference type="SUPFAM" id="SSF55073">
    <property type="entry name" value="Nucleotide cyclase"/>
    <property type="match status" value="1"/>
</dbReference>
<dbReference type="Gene3D" id="3.30.70.270">
    <property type="match status" value="1"/>
</dbReference>
<evidence type="ECO:0000313" key="2">
    <source>
        <dbReference type="EMBL" id="VFQ45171.1"/>
    </source>
</evidence>
<accession>A0A4U8YN48</accession>
<dbReference type="Proteomes" id="UP000507962">
    <property type="component" value="Unassembled WGS sequence"/>
</dbReference>
<protein>
    <submittedName>
        <fullName evidence="2">Nucleotide cyclase</fullName>
    </submittedName>
</protein>
<dbReference type="EMBL" id="CAADHO010000005">
    <property type="protein sequence ID" value="VFQ45171.1"/>
    <property type="molecule type" value="Genomic_DNA"/>
</dbReference>
<dbReference type="InterPro" id="IPR029787">
    <property type="entry name" value="Nucleotide_cyclase"/>
</dbReference>
<evidence type="ECO:0000313" key="3">
    <source>
        <dbReference type="Proteomes" id="UP000507962"/>
    </source>
</evidence>
<feature type="region of interest" description="Disordered" evidence="1">
    <location>
        <begin position="516"/>
        <end position="543"/>
    </location>
</feature>
<proteinExistence type="predicted"/>
<sequence length="701" mass="77550">MKRKNQQKKQIADKIGRSFSLLFNRALMYKTNHPTTVHSAEEFHRVLRAELDKVSAIALVFHRGALYVDEEALDPKINISKIAASFKETGVESISFAAGVSLEDVNLLLDILTDTQRFATAGAMKNALKNQDVDLVSVNHIVYRKVTEGETVVSKADAEGGQGGVSPIQTFLIDRLIASDTAGAGTGLFREVFGATEAWATEAFEGGLERLEGELGQQLGGLDHQAVEKLLKGLNYLKRELRERVMSRRTGGVEGALEHGLLDKADSVTDKVMLDLIRREYGKGAISIERLAQIIQRILPDPDELVRLLPRIEKVLLDEGMPLTDFIRLSEMLHGYEAGRDVMDAIAEGAETIGLQRQELLNEITDDPRGAAELIYLASEIRKARGDDGTLTDVLVEYIERIGGKMALDAVGEGGKEGEEHLQGVIARLEQDIVQNLRGRGISSEVMDSVVNRLNGRLEGCLKKLESDWEFRTLPSVGGGFKGDATNVLSYFEETIDSMEDLQFVLQKARESVQELRAKDDKVQQNATPEEKEPASDPQPALPKGVLGKKNTLYFIEKELQRAYRYKTPFSVALFEMIGAKVSVPVSKGTVKAMDITTVVLESFRKIVRDTDSLGLLGNKRFAVLMPMTDDEDARIALRRHLKELQAMALKVGNVAIDATFAGAVAEYDVEEAPNLRKFVQTAENALEEMIFRLRNIQSLL</sequence>
<keyword evidence="3" id="KW-1185">Reference proteome</keyword>
<gene>
    <name evidence="2" type="ORF">MSL71_28280</name>
</gene>
<organism evidence="2 3">
    <name type="scientific">Desulfoluna butyratoxydans</name>
    <dbReference type="NCBI Taxonomy" id="231438"/>
    <lineage>
        <taxon>Bacteria</taxon>
        <taxon>Pseudomonadati</taxon>
        <taxon>Thermodesulfobacteriota</taxon>
        <taxon>Desulfobacteria</taxon>
        <taxon>Desulfobacterales</taxon>
        <taxon>Desulfolunaceae</taxon>
        <taxon>Desulfoluna</taxon>
    </lineage>
</organism>
<name>A0A4U8YN48_9BACT</name>
<dbReference type="RefSeq" id="WP_180141438.1">
    <property type="nucleotide sequence ID" value="NZ_CAADHO010000005.1"/>
</dbReference>
<dbReference type="AlphaFoldDB" id="A0A4U8YN48"/>